<proteinExistence type="predicted"/>
<dbReference type="OrthoDB" id="10666704at2759"/>
<sequence length="320" mass="36616">MAKTKRHTHKQKRTNITEHADFEDGFSIEDWLDLTPGDQENDLIATSPASLDPTTLPELTKQDKEYLSKCGTAAFVGLPKHVKDDRAMEQFRLRLTLHFLYLRGLSKIIPSSSSFLAAVFGTVQDRDAALIEIRKIRFSHRRLDVDVIAQPFGDVKTRTWTIAGGPMDTPRDVAIALIREFQHSNFASMFQVAEVVTHGYRDGNFAVRFDDPPPFLGKWITINNQKRLVKPQPAQICSFCMGQGHDLWDCDQWDEQELQHAEGKWIIVPPQDDVKSDENEFDDVSTSESEIKTRTGDKRRRSVPGYKRSKTSKDRQRDKD</sequence>
<evidence type="ECO:0000256" key="1">
    <source>
        <dbReference type="SAM" id="MobiDB-lite"/>
    </source>
</evidence>
<name>A0A9W9MIR8_9EURO</name>
<comment type="caution">
    <text evidence="2">The sequence shown here is derived from an EMBL/GenBank/DDBJ whole genome shotgun (WGS) entry which is preliminary data.</text>
</comment>
<feature type="region of interest" description="Disordered" evidence="1">
    <location>
        <begin position="269"/>
        <end position="320"/>
    </location>
</feature>
<dbReference type="Proteomes" id="UP001150904">
    <property type="component" value="Unassembled WGS sequence"/>
</dbReference>
<feature type="compositionally biased region" description="Basic and acidic residues" evidence="1">
    <location>
        <begin position="311"/>
        <end position="320"/>
    </location>
</feature>
<dbReference type="GeneID" id="83181056"/>
<reference evidence="2" key="2">
    <citation type="journal article" date="2023" name="IMA Fungus">
        <title>Comparative genomic study of the Penicillium genus elucidates a diverse pangenome and 15 lateral gene transfer events.</title>
        <authorList>
            <person name="Petersen C."/>
            <person name="Sorensen T."/>
            <person name="Nielsen M.R."/>
            <person name="Sondergaard T.E."/>
            <person name="Sorensen J.L."/>
            <person name="Fitzpatrick D.A."/>
            <person name="Frisvad J.C."/>
            <person name="Nielsen K.L."/>
        </authorList>
    </citation>
    <scope>NUCLEOTIDE SEQUENCE</scope>
    <source>
        <strain evidence="2">IBT 15544</strain>
    </source>
</reference>
<keyword evidence="3" id="KW-1185">Reference proteome</keyword>
<dbReference type="EMBL" id="JAPQKR010000013">
    <property type="protein sequence ID" value="KAJ5202030.1"/>
    <property type="molecule type" value="Genomic_DNA"/>
</dbReference>
<organism evidence="2 3">
    <name type="scientific">Penicillium cinerascens</name>
    <dbReference type="NCBI Taxonomy" id="70096"/>
    <lineage>
        <taxon>Eukaryota</taxon>
        <taxon>Fungi</taxon>
        <taxon>Dikarya</taxon>
        <taxon>Ascomycota</taxon>
        <taxon>Pezizomycotina</taxon>
        <taxon>Eurotiomycetes</taxon>
        <taxon>Eurotiomycetidae</taxon>
        <taxon>Eurotiales</taxon>
        <taxon>Aspergillaceae</taxon>
        <taxon>Penicillium</taxon>
    </lineage>
</organism>
<evidence type="ECO:0000313" key="2">
    <source>
        <dbReference type="EMBL" id="KAJ5202030.1"/>
    </source>
</evidence>
<feature type="compositionally biased region" description="Basic residues" evidence="1">
    <location>
        <begin position="297"/>
        <end position="310"/>
    </location>
</feature>
<gene>
    <name evidence="2" type="ORF">N7498_006693</name>
</gene>
<dbReference type="AlphaFoldDB" id="A0A9W9MIR8"/>
<accession>A0A9W9MIR8</accession>
<evidence type="ECO:0000313" key="3">
    <source>
        <dbReference type="Proteomes" id="UP001150904"/>
    </source>
</evidence>
<reference evidence="2" key="1">
    <citation type="submission" date="2022-12" db="EMBL/GenBank/DDBJ databases">
        <authorList>
            <person name="Petersen C."/>
        </authorList>
    </citation>
    <scope>NUCLEOTIDE SEQUENCE</scope>
    <source>
        <strain evidence="2">IBT 15544</strain>
    </source>
</reference>
<dbReference type="RefSeq" id="XP_058307946.1">
    <property type="nucleotide sequence ID" value="XM_058453755.1"/>
</dbReference>
<protein>
    <submittedName>
        <fullName evidence="2">Uncharacterized protein</fullName>
    </submittedName>
</protein>